<feature type="chain" id="PRO_5022785255" evidence="1">
    <location>
        <begin position="27"/>
        <end position="172"/>
    </location>
</feature>
<feature type="signal peptide" evidence="1">
    <location>
        <begin position="1"/>
        <end position="26"/>
    </location>
</feature>
<evidence type="ECO:0000313" key="2">
    <source>
        <dbReference type="EMBL" id="KAA0970541.1"/>
    </source>
</evidence>
<keyword evidence="3" id="KW-1185">Reference proteome</keyword>
<comment type="caution">
    <text evidence="2">The sequence shown here is derived from an EMBL/GenBank/DDBJ whole genome shotgun (WGS) entry which is preliminary data.</text>
</comment>
<dbReference type="RefSeq" id="WP_149299611.1">
    <property type="nucleotide sequence ID" value="NZ_VTWH01000002.1"/>
</dbReference>
<dbReference type="AlphaFoldDB" id="A0A5B0DXR7"/>
<proteinExistence type="predicted"/>
<sequence length="172" mass="18235">MKSCFARRLWQGAAMAAMLVLNPAISAAQQAPASDAPAQETAPDVTVPAEVISLSPYISDVQVLGPWTDSGKSGIWRTALLVSAGQPNGNRFFVQQVEEGPSDLTVLQTTEITEIAQLNGAIVGYRADEPTPDAPSTLSIFLDIVPLDAEIAETFELFISPDAAYRFGPASN</sequence>
<name>A0A5B0DXR7_9HYPH</name>
<gene>
    <name evidence="2" type="ORF">FPY71_08550</name>
</gene>
<accession>A0A5B0DXR7</accession>
<dbReference type="OrthoDB" id="7907870at2"/>
<dbReference type="EMBL" id="VTWH01000002">
    <property type="protein sequence ID" value="KAA0970541.1"/>
    <property type="molecule type" value="Genomic_DNA"/>
</dbReference>
<protein>
    <submittedName>
        <fullName evidence="2">Uncharacterized protein</fullName>
    </submittedName>
</protein>
<dbReference type="Proteomes" id="UP000324738">
    <property type="component" value="Unassembled WGS sequence"/>
</dbReference>
<evidence type="ECO:0000256" key="1">
    <source>
        <dbReference type="SAM" id="SignalP"/>
    </source>
</evidence>
<keyword evidence="1" id="KW-0732">Signal</keyword>
<reference evidence="2 3" key="1">
    <citation type="submission" date="2019-08" db="EMBL/GenBank/DDBJ databases">
        <title>Aureimonas fodiniaquatilis sp. nov., isolated from a coal mine wastewater.</title>
        <authorList>
            <person name="Kim W."/>
        </authorList>
    </citation>
    <scope>NUCLEOTIDE SEQUENCE [LARGE SCALE GENOMIC DNA]</scope>
    <source>
        <strain evidence="2 3">CAU 1482</strain>
    </source>
</reference>
<evidence type="ECO:0000313" key="3">
    <source>
        <dbReference type="Proteomes" id="UP000324738"/>
    </source>
</evidence>
<organism evidence="2 3">
    <name type="scientific">Aureimonas fodinaquatilis</name>
    <dbReference type="NCBI Taxonomy" id="2565783"/>
    <lineage>
        <taxon>Bacteria</taxon>
        <taxon>Pseudomonadati</taxon>
        <taxon>Pseudomonadota</taxon>
        <taxon>Alphaproteobacteria</taxon>
        <taxon>Hyphomicrobiales</taxon>
        <taxon>Aurantimonadaceae</taxon>
        <taxon>Aureimonas</taxon>
    </lineage>
</organism>